<sequence length="58" mass="5789">MSDKYLDPSGNTEQFRAFAHAPEAGAPTAPAASRAPLVAVGAVVAVVLAAVVAWLALA</sequence>
<feature type="transmembrane region" description="Helical" evidence="1">
    <location>
        <begin position="37"/>
        <end position="57"/>
    </location>
</feature>
<evidence type="ECO:0000313" key="3">
    <source>
        <dbReference type="Proteomes" id="UP001611075"/>
    </source>
</evidence>
<keyword evidence="1" id="KW-0472">Membrane</keyword>
<accession>A0ABW7SR58</accession>
<reference evidence="2 3" key="1">
    <citation type="submission" date="2024-10" db="EMBL/GenBank/DDBJ databases">
        <title>The Natural Products Discovery Center: Release of the First 8490 Sequenced Strains for Exploring Actinobacteria Biosynthetic Diversity.</title>
        <authorList>
            <person name="Kalkreuter E."/>
            <person name="Kautsar S.A."/>
            <person name="Yang D."/>
            <person name="Bader C.D."/>
            <person name="Teijaro C.N."/>
            <person name="Fluegel L."/>
            <person name="Davis C.M."/>
            <person name="Simpson J.R."/>
            <person name="Lauterbach L."/>
            <person name="Steele A.D."/>
            <person name="Gui C."/>
            <person name="Meng S."/>
            <person name="Li G."/>
            <person name="Viehrig K."/>
            <person name="Ye F."/>
            <person name="Su P."/>
            <person name="Kiefer A.F."/>
            <person name="Nichols A."/>
            <person name="Cepeda A.J."/>
            <person name="Yan W."/>
            <person name="Fan B."/>
            <person name="Jiang Y."/>
            <person name="Adhikari A."/>
            <person name="Zheng C.-J."/>
            <person name="Schuster L."/>
            <person name="Cowan T.M."/>
            <person name="Smanski M.J."/>
            <person name="Chevrette M.G."/>
            <person name="De Carvalho L.P.S."/>
            <person name="Shen B."/>
        </authorList>
    </citation>
    <scope>NUCLEOTIDE SEQUENCE [LARGE SCALE GENOMIC DNA]</scope>
    <source>
        <strain evidence="2 3">NPDC021253</strain>
    </source>
</reference>
<comment type="caution">
    <text evidence="2">The sequence shown here is derived from an EMBL/GenBank/DDBJ whole genome shotgun (WGS) entry which is preliminary data.</text>
</comment>
<dbReference type="Proteomes" id="UP001611075">
    <property type="component" value="Unassembled WGS sequence"/>
</dbReference>
<dbReference type="EMBL" id="JBIRPU010000025">
    <property type="protein sequence ID" value="MFI0796172.1"/>
    <property type="molecule type" value="Genomic_DNA"/>
</dbReference>
<protein>
    <submittedName>
        <fullName evidence="2">Uncharacterized protein</fullName>
    </submittedName>
</protein>
<keyword evidence="1" id="KW-1133">Transmembrane helix</keyword>
<proteinExistence type="predicted"/>
<dbReference type="RefSeq" id="WP_396684053.1">
    <property type="nucleotide sequence ID" value="NZ_JBIRPU010000025.1"/>
</dbReference>
<name>A0ABW7SR58_9ACTN</name>
<keyword evidence="3" id="KW-1185">Reference proteome</keyword>
<evidence type="ECO:0000256" key="1">
    <source>
        <dbReference type="SAM" id="Phobius"/>
    </source>
</evidence>
<keyword evidence="1" id="KW-0812">Transmembrane</keyword>
<evidence type="ECO:0000313" key="2">
    <source>
        <dbReference type="EMBL" id="MFI0796172.1"/>
    </source>
</evidence>
<organism evidence="2 3">
    <name type="scientific">Micromonospora rubida</name>
    <dbReference type="NCBI Taxonomy" id="2697657"/>
    <lineage>
        <taxon>Bacteria</taxon>
        <taxon>Bacillati</taxon>
        <taxon>Actinomycetota</taxon>
        <taxon>Actinomycetes</taxon>
        <taxon>Micromonosporales</taxon>
        <taxon>Micromonosporaceae</taxon>
        <taxon>Micromonospora</taxon>
    </lineage>
</organism>
<gene>
    <name evidence="2" type="ORF">ACH4OY_26335</name>
</gene>